<evidence type="ECO:0000313" key="3">
    <source>
        <dbReference type="Proteomes" id="UP001252270"/>
    </source>
</evidence>
<sequence>MHKKTLCLLMGALFLSSASHASEVDWTPFFKSWEDGCRQSEDFRAFIRGMARSEGDSDFFTLGEVVLPEGYAEAVGDLSLVHQEREYRALRRWVWNSPPELGQDMASTTTGGMAWTA</sequence>
<dbReference type="Proteomes" id="UP001252270">
    <property type="component" value="Unassembled WGS sequence"/>
</dbReference>
<feature type="non-terminal residue" evidence="2">
    <location>
        <position position="117"/>
    </location>
</feature>
<comment type="caution">
    <text evidence="2">The sequence shown here is derived from an EMBL/GenBank/DDBJ whole genome shotgun (WGS) entry which is preliminary data.</text>
</comment>
<reference evidence="2 3" key="1">
    <citation type="submission" date="2023-04" db="EMBL/GenBank/DDBJ databases">
        <title>A long-awaited taxogenomic arrangement of the family Halomonadaceae.</title>
        <authorList>
            <person name="De La Haba R."/>
            <person name="Chuvochina M."/>
            <person name="Wittouck S."/>
            <person name="Arahal D.R."/>
            <person name="Sanchez-Porro C."/>
            <person name="Hugenholtz P."/>
            <person name="Ventosa A."/>
        </authorList>
    </citation>
    <scope>NUCLEOTIDE SEQUENCE [LARGE SCALE GENOMIC DNA]</scope>
    <source>
        <strain evidence="2 3">DSM 17332</strain>
    </source>
</reference>
<organism evidence="2 3">
    <name type="scientific">Halomonas mongoliensis</name>
    <dbReference type="NCBI Taxonomy" id="321265"/>
    <lineage>
        <taxon>Bacteria</taxon>
        <taxon>Pseudomonadati</taxon>
        <taxon>Pseudomonadota</taxon>
        <taxon>Gammaproteobacteria</taxon>
        <taxon>Oceanospirillales</taxon>
        <taxon>Halomonadaceae</taxon>
        <taxon>Halomonas</taxon>
    </lineage>
</organism>
<dbReference type="RefSeq" id="WP_309637670.1">
    <property type="nucleotide sequence ID" value="NZ_JARWAL010000023.1"/>
</dbReference>
<feature type="signal peptide" evidence="1">
    <location>
        <begin position="1"/>
        <end position="21"/>
    </location>
</feature>
<evidence type="ECO:0008006" key="4">
    <source>
        <dbReference type="Google" id="ProtNLM"/>
    </source>
</evidence>
<evidence type="ECO:0000313" key="2">
    <source>
        <dbReference type="EMBL" id="MDR5894374.1"/>
    </source>
</evidence>
<dbReference type="EMBL" id="JARWAL010000023">
    <property type="protein sequence ID" value="MDR5894374.1"/>
    <property type="molecule type" value="Genomic_DNA"/>
</dbReference>
<evidence type="ECO:0000256" key="1">
    <source>
        <dbReference type="SAM" id="SignalP"/>
    </source>
</evidence>
<gene>
    <name evidence="2" type="ORF">QC820_16415</name>
</gene>
<keyword evidence="1" id="KW-0732">Signal</keyword>
<accession>A0ABU1GQQ9</accession>
<proteinExistence type="predicted"/>
<protein>
    <recommendedName>
        <fullName evidence="4">Lytic murein transglycosylase</fullName>
    </recommendedName>
</protein>
<keyword evidence="3" id="KW-1185">Reference proteome</keyword>
<name>A0ABU1GQQ9_9GAMM</name>
<feature type="chain" id="PRO_5046589028" description="Lytic murein transglycosylase" evidence="1">
    <location>
        <begin position="22"/>
        <end position="117"/>
    </location>
</feature>